<dbReference type="GO" id="GO:0042783">
    <property type="term" value="P:symbiont-mediated evasion of host immune response"/>
    <property type="evidence" value="ECO:0007669"/>
    <property type="project" value="InterPro"/>
</dbReference>
<dbReference type="Gene3D" id="4.10.110.20">
    <property type="entry name" value="Variant surface glycoprotein MITAT 1.2, VSG 221, C-terminal domain"/>
    <property type="match status" value="1"/>
</dbReference>
<dbReference type="Pfam" id="PF00913">
    <property type="entry name" value="Trypan_glycop"/>
    <property type="match status" value="1"/>
</dbReference>
<reference evidence="11" key="2">
    <citation type="journal article" date="2014" name="Mol. Biochem. Parasitol.">
        <title>Capturing the variant surface glycoprotein repertoire (the VSGnome) of Trypanosoma brucei Lister 427.</title>
        <authorList>
            <person name="Cross G.A."/>
            <person name="Kim H.S."/>
            <person name="Wickstead B."/>
        </authorList>
    </citation>
    <scope>NUCLEOTIDE SEQUENCE</scope>
    <source>
        <strain evidence="11">Lister 427</strain>
    </source>
</reference>
<evidence type="ECO:0000313" key="11">
    <source>
        <dbReference type="EMBL" id="AGH61137.1"/>
    </source>
</evidence>
<evidence type="ECO:0000256" key="9">
    <source>
        <dbReference type="SAM" id="SignalP"/>
    </source>
</evidence>
<feature type="chain" id="PRO_5004058032" evidence="9">
    <location>
        <begin position="26"/>
        <end position="486"/>
    </location>
</feature>
<dbReference type="InterPro" id="IPR027446">
    <property type="entry name" value="VSG_C_dom_sf"/>
</dbReference>
<evidence type="ECO:0000256" key="7">
    <source>
        <dbReference type="ARBA" id="ARBA00023288"/>
    </source>
</evidence>
<dbReference type="Gene3D" id="3.90.150.10">
    <property type="entry name" value="Variant Surface Glycoprotein, subunit A domain 1"/>
    <property type="match status" value="1"/>
</dbReference>
<evidence type="ECO:0000256" key="8">
    <source>
        <dbReference type="SAM" id="MobiDB-lite"/>
    </source>
</evidence>
<accession>M4T213</accession>
<reference evidence="11" key="1">
    <citation type="submission" date="2013-02" db="EMBL/GenBank/DDBJ databases">
        <authorList>
            <person name="Cross G.A.M."/>
            <person name="Kim H.-S."/>
            <person name="Wickstead B."/>
        </authorList>
    </citation>
    <scope>NUCLEOTIDE SEQUENCE</scope>
    <source>
        <strain evidence="11">Lister 427</strain>
    </source>
</reference>
<evidence type="ECO:0000256" key="3">
    <source>
        <dbReference type="ARBA" id="ARBA00022475"/>
    </source>
</evidence>
<organism evidence="11">
    <name type="scientific">Trypanosoma brucei</name>
    <dbReference type="NCBI Taxonomy" id="5691"/>
    <lineage>
        <taxon>Eukaryota</taxon>
        <taxon>Discoba</taxon>
        <taxon>Euglenozoa</taxon>
        <taxon>Kinetoplastea</taxon>
        <taxon>Metakinetoplastina</taxon>
        <taxon>Trypanosomatida</taxon>
        <taxon>Trypanosomatidae</taxon>
        <taxon>Trypanosoma</taxon>
    </lineage>
</organism>
<feature type="region of interest" description="Disordered" evidence="8">
    <location>
        <begin position="439"/>
        <end position="468"/>
    </location>
</feature>
<evidence type="ECO:0000259" key="10">
    <source>
        <dbReference type="Pfam" id="PF00913"/>
    </source>
</evidence>
<feature type="region of interest" description="Disordered" evidence="8">
    <location>
        <begin position="392"/>
        <end position="411"/>
    </location>
</feature>
<keyword evidence="5" id="KW-0472">Membrane</keyword>
<keyword evidence="7" id="KW-0449">Lipoprotein</keyword>
<evidence type="ECO:0000256" key="2">
    <source>
        <dbReference type="ARBA" id="ARBA00004609"/>
    </source>
</evidence>
<comment type="function">
    <text evidence="1">VSG forms a coat on the surface of the parasite. The trypanosome evades the immune response of the host by expressing a series of antigenically distinct VSGs from an estimated 1000 VSG genes.</text>
</comment>
<dbReference type="GO" id="GO:0098552">
    <property type="term" value="C:side of membrane"/>
    <property type="evidence" value="ECO:0007669"/>
    <property type="project" value="UniProtKB-KW"/>
</dbReference>
<protein>
    <submittedName>
        <fullName evidence="11">Variant surface glycoprotein 579</fullName>
    </submittedName>
</protein>
<keyword evidence="9" id="KW-0732">Signal</keyword>
<dbReference type="SUPFAM" id="SSF118251">
    <property type="entry name" value="Variant surface glycoprotein MITAT 1.2, VSG 221, C-terminal domain"/>
    <property type="match status" value="1"/>
</dbReference>
<dbReference type="VEuPathDB" id="TriTrypDB:Tb427_000083600"/>
<keyword evidence="6" id="KW-0325">Glycoprotein</keyword>
<dbReference type="VEuPathDB" id="TriTrypDB:Tb927.11.20090"/>
<proteinExistence type="predicted"/>
<dbReference type="AlphaFoldDB" id="M4T213"/>
<comment type="subcellular location">
    <subcellularLocation>
        <location evidence="2">Cell membrane</location>
        <topology evidence="2">Lipid-anchor</topology>
        <topology evidence="2">GPI-anchor</topology>
    </subcellularLocation>
</comment>
<evidence type="ECO:0000256" key="6">
    <source>
        <dbReference type="ARBA" id="ARBA00023180"/>
    </source>
</evidence>
<dbReference type="EMBL" id="KC613706">
    <property type="protein sequence ID" value="AGH61137.1"/>
    <property type="molecule type" value="Genomic_DNA"/>
</dbReference>
<name>M4T213_9TRYP</name>
<dbReference type="VEuPathDB" id="TriTrypDB:Tb1125.11.20090"/>
<keyword evidence="4" id="KW-0336">GPI-anchor</keyword>
<evidence type="ECO:0000256" key="1">
    <source>
        <dbReference type="ARBA" id="ARBA00002523"/>
    </source>
</evidence>
<feature type="signal peptide" evidence="9">
    <location>
        <begin position="1"/>
        <end position="25"/>
    </location>
</feature>
<dbReference type="InterPro" id="IPR001812">
    <property type="entry name" value="Trypano_VSG_A_N_dom"/>
</dbReference>
<dbReference type="GO" id="GO:0005886">
    <property type="term" value="C:plasma membrane"/>
    <property type="evidence" value="ECO:0007669"/>
    <property type="project" value="UniProtKB-SubCell"/>
</dbReference>
<sequence length="486" mass="49902">MTSKQATTLAFIAITLVQLSYVTDGSSPAFSETGIRTLCGIASALQSTAPVSLDRLSKLANAAAAAEEVKNKLLVEALTTGDADSAIVFAAAAAAAAADSCATKAVDQLKAAIPKALRATSTATMGAGAITGFTDMLQKVTASHDNRKCISSSAGTSSTHLGDPTKLGCPAYETGDLTPLAAYNGDQLKATGFTTLSSATNSIVITGNTNCPFLTGGSGDGAKLWEATATTIISDLIDITGAAAGTATASVKQVDNIANNWKVNGPTNSLTKKLMAAAGSAQLIEPPPCATDVDDLLDHLLNPQSLRQHVETALKGLKNQTKGKEGEQTTDLINKVAGKTSDQAKQLKAKLSKTKGKILENDNPILKPLSELGGDEGLADALLHALSEVKTPKTADTNCPETGSAAADSAADNQIKDCSKKTGDNCKDGCKWDSDGPDKKCVKDPNYAPPQAEGAEKDSKTGTTNTTGSNSFLIKKAPLILAVFLF</sequence>
<dbReference type="Gene3D" id="1.10.470.10">
    <property type="entry name" value="Variant Surface Glycoprotein, subunit A, domain 2"/>
    <property type="match status" value="1"/>
</dbReference>
<feature type="domain" description="Trypanosome variant surface glycoprotein A-type N-terminal" evidence="10">
    <location>
        <begin position="26"/>
        <end position="367"/>
    </location>
</feature>
<keyword evidence="3" id="KW-1003">Cell membrane</keyword>
<evidence type="ECO:0000256" key="5">
    <source>
        <dbReference type="ARBA" id="ARBA00023136"/>
    </source>
</evidence>
<evidence type="ECO:0000256" key="4">
    <source>
        <dbReference type="ARBA" id="ARBA00022622"/>
    </source>
</evidence>
<dbReference type="SUPFAM" id="SSF58087">
    <property type="entry name" value="Variant surface glycoprotein (N-terminal domain)"/>
    <property type="match status" value="1"/>
</dbReference>